<dbReference type="SMART" id="SM00249">
    <property type="entry name" value="PHD"/>
    <property type="match status" value="4"/>
</dbReference>
<evidence type="ECO:0000256" key="2">
    <source>
        <dbReference type="ARBA" id="ARBA00004286"/>
    </source>
</evidence>
<feature type="region of interest" description="Disordered" evidence="17">
    <location>
        <begin position="128"/>
        <end position="265"/>
    </location>
</feature>
<dbReference type="EMBL" id="OC854627">
    <property type="protein sequence ID" value="CAD7619781.1"/>
    <property type="molecule type" value="Genomic_DNA"/>
</dbReference>
<feature type="region of interest" description="Disordered" evidence="17">
    <location>
        <begin position="1273"/>
        <end position="1293"/>
    </location>
</feature>
<dbReference type="InterPro" id="IPR050777">
    <property type="entry name" value="SET2_Histone-Lys_MeTrsfase"/>
</dbReference>
<feature type="compositionally biased region" description="Basic and acidic residues" evidence="17">
    <location>
        <begin position="188"/>
        <end position="204"/>
    </location>
</feature>
<evidence type="ECO:0000259" key="21">
    <source>
        <dbReference type="PROSITE" id="PS50868"/>
    </source>
</evidence>
<keyword evidence="9" id="KW-0677">Repeat</keyword>
<dbReference type="Gene3D" id="3.30.40.10">
    <property type="entry name" value="Zinc/RING finger domain, C3HC4 (zinc finger)"/>
    <property type="match status" value="3"/>
</dbReference>
<evidence type="ECO:0000256" key="7">
    <source>
        <dbReference type="ARBA" id="ARBA00022691"/>
    </source>
</evidence>
<dbReference type="InterPro" id="IPR000313">
    <property type="entry name" value="PWWP_dom"/>
</dbReference>
<dbReference type="EMBL" id="CAJPIZ010000052">
    <property type="protein sequence ID" value="CAG2100211.1"/>
    <property type="molecule type" value="Genomic_DNA"/>
</dbReference>
<dbReference type="InterPro" id="IPR019786">
    <property type="entry name" value="Zinc_finger_PHD-type_CS"/>
</dbReference>
<dbReference type="CDD" id="cd20144">
    <property type="entry name" value="PWWP_NSD_rpt1"/>
    <property type="match status" value="1"/>
</dbReference>
<dbReference type="Pfam" id="PF00856">
    <property type="entry name" value="SET"/>
    <property type="match status" value="1"/>
</dbReference>
<dbReference type="InterPro" id="IPR055197">
    <property type="entry name" value="PHDvar_NSD"/>
</dbReference>
<keyword evidence="10 16" id="KW-0863">Zinc-finger</keyword>
<evidence type="ECO:0000256" key="14">
    <source>
        <dbReference type="ARBA" id="ARBA00023163"/>
    </source>
</evidence>
<dbReference type="GO" id="GO:0005694">
    <property type="term" value="C:chromosome"/>
    <property type="evidence" value="ECO:0007669"/>
    <property type="project" value="UniProtKB-SubCell"/>
</dbReference>
<feature type="domain" description="PHD-type" evidence="18">
    <location>
        <begin position="888"/>
        <end position="933"/>
    </location>
</feature>
<evidence type="ECO:0000259" key="22">
    <source>
        <dbReference type="PROSITE" id="PS51215"/>
    </source>
</evidence>
<feature type="domain" description="PWWP" evidence="20">
    <location>
        <begin position="303"/>
        <end position="369"/>
    </location>
</feature>
<keyword evidence="5" id="KW-0489">Methyltransferase</keyword>
<dbReference type="SUPFAM" id="SSF57903">
    <property type="entry name" value="FYVE/PHD zinc finger"/>
    <property type="match status" value="3"/>
</dbReference>
<dbReference type="PROSITE" id="PS50812">
    <property type="entry name" value="PWWP"/>
    <property type="match status" value="2"/>
</dbReference>
<dbReference type="Pfam" id="PF23004">
    <property type="entry name" value="PHDvar_NSD"/>
    <property type="match status" value="1"/>
</dbReference>
<keyword evidence="7" id="KW-0949">S-adenosyl-L-methionine</keyword>
<evidence type="ECO:0000256" key="5">
    <source>
        <dbReference type="ARBA" id="ARBA00022603"/>
    </source>
</evidence>
<dbReference type="Proteomes" id="UP000759131">
    <property type="component" value="Unassembled WGS sequence"/>
</dbReference>
<dbReference type="Gene3D" id="2.30.30.140">
    <property type="match status" value="2"/>
</dbReference>
<feature type="compositionally biased region" description="Basic and acidic residues" evidence="17">
    <location>
        <begin position="232"/>
        <end position="250"/>
    </location>
</feature>
<feature type="compositionally biased region" description="Polar residues" evidence="17">
    <location>
        <begin position="558"/>
        <end position="567"/>
    </location>
</feature>
<keyword evidence="12" id="KW-0156">Chromatin regulator</keyword>
<dbReference type="Pfam" id="PF22908">
    <property type="entry name" value="PHD_NSD"/>
    <property type="match status" value="1"/>
</dbReference>
<dbReference type="PROSITE" id="PS01359">
    <property type="entry name" value="ZF_PHD_1"/>
    <property type="match status" value="1"/>
</dbReference>
<dbReference type="PROSITE" id="PS51215">
    <property type="entry name" value="AWS"/>
    <property type="match status" value="1"/>
</dbReference>
<keyword evidence="14" id="KW-0804">Transcription</keyword>
<evidence type="ECO:0000256" key="4">
    <source>
        <dbReference type="ARBA" id="ARBA00022553"/>
    </source>
</evidence>
<dbReference type="SMART" id="SM00570">
    <property type="entry name" value="AWS"/>
    <property type="match status" value="1"/>
</dbReference>
<keyword evidence="8" id="KW-0479">Metal-binding</keyword>
<accession>A0A7R9KBM8</accession>
<dbReference type="GO" id="GO:0005634">
    <property type="term" value="C:nucleus"/>
    <property type="evidence" value="ECO:0007669"/>
    <property type="project" value="UniProtKB-SubCell"/>
</dbReference>
<feature type="domain" description="SET" evidence="19">
    <location>
        <begin position="1122"/>
        <end position="1244"/>
    </location>
</feature>
<sequence>MRTKVNSNDTKSSDVSNDAIVKDIVGHDLNDQMLTPETNSDQPVLQTNSTQLPAIDSNGATNKVLDEIHKPDNEESVANGFDDNMAKEDNTSANVTAIVATDVPNGSVVTPKVTRNKRNSVQLTAITPIETPKSDDKQSQLDSEHRLTRSRYGRLQKAKTPNPEMITYDLKRRSSVKSIDASETSETPVKREPKGKRDDKKTTLDESTPNLRKSKRRISESPAKSGRKRRSNKMDETNDEIKSKVNETEAKTPTPASKKKAVVSRSESVPQKKCIELTGDPTSTIVDRHVLLTIPPQEGDYCVGDLIWAKVSGYPWWPCMVSLDPITALYSKVSGMSYKAGRVYHVQYFGSQALRGWTSIGQVMPFEGKDKYSEKVELLKESSPKAQIAKVAQKYAIKATAKKQWDQSVEEAEEAAKMTREERVRSLTFEYILSSKVNLRRKLENSFGEQNDSKRKKLSSSPEDIYDFDDDDASINVSQSTPGLMWRKRVQKGDFAIYVERHYKTVEAENAGANRQEVEEMLQRRWDLLGEDLRALYTDRKFAPTNESESPAIITPKSIASNKTQSESKPKRGRKSKQQTPAKSIVKTGSDGSDCEGNLVISETPVKKSSPKKAVKSERKSNGPSLKTLNSEKKSEPKGTQNKKTPKKAAIPTPKSSKASVEKTAQVVNGTNDKAVQSTDPSLVHFGIDYMDEFTSSEDTSSTSEPEVVDGVKTCVDKFCVVCNESDDSDSLLACQGSCLQMYHKKCSKFEGIDTQFKCIECQTGKHKCFVCKSADNKEEKEPQKCNDTKCGKFYHMSCIEKGFPVKLTELKDSFLCPFHFCLNCHIESQNDKEFRPSRRRLVKCIFCPTAYHLGDYCIAAGTVQVSQNYVICPDHHEKKKKDKHVNVNYCFSCLTGGQLICCESCPAAFHTSCLDYSLDPDSNFYCTDCTSRKPLHYGDIVWVKLGFYRWWPGKVSHPKQVPDNVMKLPHGVGEFPVYFFGSHDYYWVHRGRVFLFMEGDNKAAVANCSGKKNNKSLLKTFKLATEEAAEHFKLWQESKGAIRRAMAANKPPPYTHIRSNKAVGLKVQVTNSDESHISLCECKVKNDVSCNDENCINRALMVECDPKLCTAGDKCRNQRFKKREYAATKPFKTESAGWGLKADEDIKKGQFVIEYVGELIDEDECERRLKSMGDNNQSNFYFLTIDKEKIIDAGPKGNLARFMNHSCQPNCETQKWMVNGATRVGLFAVCDIPTGTELTFNYNLDCRGNGKTKCICGSANCSGFIGVRPKADDNNRKGATNGQTVKKKKKRNEKGFKRMHDDECFTCGEGGDLVMCDRKGCPKSYHLECLKLTQTPKGKWECPRHFCDTCGKAATALCELCPNSLCKEHAIPSKLTQLPDGRLVCSDHPNQDMDELLDNTDDMETARDEKADNEEVAENESSLVLDMSSNANPDTVANSESECLE</sequence>
<evidence type="ECO:0000256" key="8">
    <source>
        <dbReference type="ARBA" id="ARBA00022723"/>
    </source>
</evidence>
<evidence type="ECO:0000256" key="16">
    <source>
        <dbReference type="PROSITE-ProRule" id="PRU00146"/>
    </source>
</evidence>
<dbReference type="FunFam" id="3.30.40.10:FF:000025">
    <property type="entry name" value="Histone-lysine N-methyltransferase"/>
    <property type="match status" value="1"/>
</dbReference>
<dbReference type="SMART" id="SM00317">
    <property type="entry name" value="SET"/>
    <property type="match status" value="1"/>
</dbReference>
<name>A0A7R9KBM8_9ACAR</name>
<dbReference type="PROSITE" id="PS50280">
    <property type="entry name" value="SET"/>
    <property type="match status" value="1"/>
</dbReference>
<feature type="domain" description="AWS" evidence="22">
    <location>
        <begin position="1076"/>
        <end position="1125"/>
    </location>
</feature>
<dbReference type="PANTHER" id="PTHR22884">
    <property type="entry name" value="SET DOMAIN PROTEINS"/>
    <property type="match status" value="1"/>
</dbReference>
<feature type="compositionally biased region" description="Low complexity" evidence="17">
    <location>
        <begin position="648"/>
        <end position="659"/>
    </location>
</feature>
<dbReference type="InterPro" id="IPR013083">
    <property type="entry name" value="Znf_RING/FYVE/PHD"/>
</dbReference>
<dbReference type="SUPFAM" id="SSF82199">
    <property type="entry name" value="SET domain"/>
    <property type="match status" value="1"/>
</dbReference>
<dbReference type="Gene3D" id="2.170.270.10">
    <property type="entry name" value="SET domain"/>
    <property type="match status" value="1"/>
</dbReference>
<evidence type="ECO:0000256" key="15">
    <source>
        <dbReference type="ARBA" id="ARBA00023242"/>
    </source>
</evidence>
<feature type="region of interest" description="Disordered" evidence="17">
    <location>
        <begin position="545"/>
        <end position="664"/>
    </location>
</feature>
<evidence type="ECO:0000256" key="6">
    <source>
        <dbReference type="ARBA" id="ARBA00022679"/>
    </source>
</evidence>
<dbReference type="InterPro" id="IPR019787">
    <property type="entry name" value="Znf_PHD-finger"/>
</dbReference>
<dbReference type="Pfam" id="PF23011">
    <property type="entry name" value="PHD-1st_NSD"/>
    <property type="match status" value="1"/>
</dbReference>
<evidence type="ECO:0000256" key="10">
    <source>
        <dbReference type="ARBA" id="ARBA00022771"/>
    </source>
</evidence>
<evidence type="ECO:0000313" key="23">
    <source>
        <dbReference type="EMBL" id="CAD7619781.1"/>
    </source>
</evidence>
<dbReference type="CDD" id="cd19173">
    <property type="entry name" value="SET_NSD"/>
    <property type="match status" value="1"/>
</dbReference>
<dbReference type="GO" id="GO:0140938">
    <property type="term" value="F:histone H3 methyltransferase activity"/>
    <property type="evidence" value="ECO:0007669"/>
    <property type="project" value="UniProtKB-ARBA"/>
</dbReference>
<evidence type="ECO:0000259" key="18">
    <source>
        <dbReference type="PROSITE" id="PS50016"/>
    </source>
</evidence>
<keyword evidence="11" id="KW-0862">Zinc</keyword>
<dbReference type="PROSITE" id="PS50016">
    <property type="entry name" value="ZF_PHD_2"/>
    <property type="match status" value="2"/>
</dbReference>
<evidence type="ECO:0000259" key="20">
    <source>
        <dbReference type="PROSITE" id="PS50812"/>
    </source>
</evidence>
<keyword evidence="3" id="KW-0158">Chromosome</keyword>
<dbReference type="InterPro" id="IPR001214">
    <property type="entry name" value="SET_dom"/>
</dbReference>
<dbReference type="CDD" id="cd05838">
    <property type="entry name" value="PWWP_NSD_rpt2"/>
    <property type="match status" value="1"/>
</dbReference>
<dbReference type="Pfam" id="PF00855">
    <property type="entry name" value="PWWP"/>
    <property type="match status" value="2"/>
</dbReference>
<feature type="compositionally biased region" description="Basic residues" evidence="17">
    <location>
        <begin position="148"/>
        <end position="157"/>
    </location>
</feature>
<dbReference type="InterPro" id="IPR011011">
    <property type="entry name" value="Znf_FYVE_PHD"/>
</dbReference>
<dbReference type="GO" id="GO:0016279">
    <property type="term" value="F:protein-lysine N-methyltransferase activity"/>
    <property type="evidence" value="ECO:0007669"/>
    <property type="project" value="UniProtKB-ARBA"/>
</dbReference>
<feature type="compositionally biased region" description="Basic and acidic residues" evidence="17">
    <location>
        <begin position="132"/>
        <end position="147"/>
    </location>
</feature>
<evidence type="ECO:0000259" key="19">
    <source>
        <dbReference type="PROSITE" id="PS50280"/>
    </source>
</evidence>
<evidence type="ECO:0008006" key="25">
    <source>
        <dbReference type="Google" id="ProtNLM"/>
    </source>
</evidence>
<keyword evidence="6" id="KW-0808">Transferase</keyword>
<dbReference type="SMART" id="SM00293">
    <property type="entry name" value="PWWP"/>
    <property type="match status" value="2"/>
</dbReference>
<organism evidence="23">
    <name type="scientific">Medioppia subpectinata</name>
    <dbReference type="NCBI Taxonomy" id="1979941"/>
    <lineage>
        <taxon>Eukaryota</taxon>
        <taxon>Metazoa</taxon>
        <taxon>Ecdysozoa</taxon>
        <taxon>Arthropoda</taxon>
        <taxon>Chelicerata</taxon>
        <taxon>Arachnida</taxon>
        <taxon>Acari</taxon>
        <taxon>Acariformes</taxon>
        <taxon>Sarcoptiformes</taxon>
        <taxon>Oribatida</taxon>
        <taxon>Brachypylina</taxon>
        <taxon>Oppioidea</taxon>
        <taxon>Oppiidae</taxon>
        <taxon>Medioppia</taxon>
    </lineage>
</organism>
<dbReference type="InterPro" id="IPR046341">
    <property type="entry name" value="SET_dom_sf"/>
</dbReference>
<protein>
    <recommendedName>
        <fullName evidence="25">Histone-lysine N-methyltransferase NSD2</fullName>
    </recommendedName>
</protein>
<feature type="region of interest" description="Disordered" evidence="17">
    <location>
        <begin position="446"/>
        <end position="472"/>
    </location>
</feature>
<gene>
    <name evidence="23" type="ORF">OSB1V03_LOCUS280</name>
</gene>
<dbReference type="Pfam" id="PF17982">
    <property type="entry name" value="C5HCH"/>
    <property type="match status" value="1"/>
</dbReference>
<dbReference type="GO" id="GO:0008270">
    <property type="term" value="F:zinc ion binding"/>
    <property type="evidence" value="ECO:0007669"/>
    <property type="project" value="UniProtKB-KW"/>
</dbReference>
<dbReference type="CDD" id="cd15567">
    <property type="entry name" value="PHD4_NSD"/>
    <property type="match status" value="1"/>
</dbReference>
<evidence type="ECO:0000256" key="9">
    <source>
        <dbReference type="ARBA" id="ARBA00022737"/>
    </source>
</evidence>
<dbReference type="SUPFAM" id="SSF63748">
    <property type="entry name" value="Tudor/PWWP/MBT"/>
    <property type="match status" value="2"/>
</dbReference>
<dbReference type="InterPro" id="IPR006560">
    <property type="entry name" value="AWS_dom"/>
</dbReference>
<keyword evidence="13" id="KW-0805">Transcription regulation</keyword>
<dbReference type="CDD" id="cd15568">
    <property type="entry name" value="PHD5_NSD"/>
    <property type="match status" value="1"/>
</dbReference>
<dbReference type="Pfam" id="PF17907">
    <property type="entry name" value="AWS"/>
    <property type="match status" value="1"/>
</dbReference>
<dbReference type="FunFam" id="2.170.270.10:FF:000002">
    <property type="entry name" value="Histone-lysine N-methyltransferase"/>
    <property type="match status" value="1"/>
</dbReference>
<keyword evidence="15" id="KW-0539">Nucleus</keyword>
<feature type="domain" description="PWWP" evidence="20">
    <location>
        <begin position="938"/>
        <end position="1000"/>
    </location>
</feature>
<reference evidence="23" key="1">
    <citation type="submission" date="2020-11" db="EMBL/GenBank/DDBJ databases">
        <authorList>
            <person name="Tran Van P."/>
        </authorList>
    </citation>
    <scope>NUCLEOTIDE SEQUENCE</scope>
</reference>
<evidence type="ECO:0000256" key="12">
    <source>
        <dbReference type="ARBA" id="ARBA00022853"/>
    </source>
</evidence>
<evidence type="ECO:0000313" key="24">
    <source>
        <dbReference type="Proteomes" id="UP000759131"/>
    </source>
</evidence>
<feature type="domain" description="PHD-type" evidence="18">
    <location>
        <begin position="1302"/>
        <end position="1349"/>
    </location>
</feature>
<evidence type="ECO:0000256" key="3">
    <source>
        <dbReference type="ARBA" id="ARBA00022454"/>
    </source>
</evidence>
<feature type="domain" description="Post-SET" evidence="21">
    <location>
        <begin position="1251"/>
        <end position="1267"/>
    </location>
</feature>
<dbReference type="PROSITE" id="PS50868">
    <property type="entry name" value="POST_SET"/>
    <property type="match status" value="1"/>
</dbReference>
<evidence type="ECO:0000256" key="17">
    <source>
        <dbReference type="SAM" id="MobiDB-lite"/>
    </source>
</evidence>
<keyword evidence="24" id="KW-1185">Reference proteome</keyword>
<dbReference type="InterPro" id="IPR059153">
    <property type="entry name" value="NSD_PHD-1st"/>
</dbReference>
<dbReference type="InterPro" id="IPR003616">
    <property type="entry name" value="Post-SET_dom"/>
</dbReference>
<evidence type="ECO:0000256" key="13">
    <source>
        <dbReference type="ARBA" id="ARBA00023015"/>
    </source>
</evidence>
<dbReference type="InterPro" id="IPR001965">
    <property type="entry name" value="Znf_PHD"/>
</dbReference>
<dbReference type="InterPro" id="IPR041306">
    <property type="entry name" value="C5HCH"/>
</dbReference>
<feature type="compositionally biased region" description="Polar residues" evidence="17">
    <location>
        <begin position="1420"/>
        <end position="1446"/>
    </location>
</feature>
<proteinExistence type="predicted"/>
<evidence type="ECO:0000256" key="1">
    <source>
        <dbReference type="ARBA" id="ARBA00004123"/>
    </source>
</evidence>
<feature type="region of interest" description="Disordered" evidence="17">
    <location>
        <begin position="1405"/>
        <end position="1446"/>
    </location>
</feature>
<dbReference type="GO" id="GO:0032259">
    <property type="term" value="P:methylation"/>
    <property type="evidence" value="ECO:0007669"/>
    <property type="project" value="UniProtKB-KW"/>
</dbReference>
<dbReference type="InterPro" id="IPR055198">
    <property type="entry name" value="NSD_PHD"/>
</dbReference>
<keyword evidence="4" id="KW-0597">Phosphoprotein</keyword>
<evidence type="ECO:0000256" key="11">
    <source>
        <dbReference type="ARBA" id="ARBA00022833"/>
    </source>
</evidence>
<comment type="subcellular location">
    <subcellularLocation>
        <location evidence="2">Chromosome</location>
    </subcellularLocation>
    <subcellularLocation>
        <location evidence="1">Nucleus</location>
    </subcellularLocation>
</comment>
<dbReference type="OrthoDB" id="422362at2759"/>